<dbReference type="RefSeq" id="WP_006021256.1">
    <property type="nucleotide sequence ID" value="NZ_KB375283.1"/>
</dbReference>
<protein>
    <submittedName>
        <fullName evidence="1">Uncharacterized protein</fullName>
    </submittedName>
</protein>
<accession>K8P948</accession>
<sequence length="135" mass="15005">MFFRTAVRALLASVIFAPTLFIPMIARGQGSEWPAALVCQASVQSYFNLPQPPRQIDESFGWLIFRSSLGGVYDCKVWGSSVSLKWKSHNGTMSNSRTEVDANGPVLTVRPGGTGQWRFRRIADGYGLLNEGRHR</sequence>
<dbReference type="HOGENOM" id="CLU_1881352_0_0_5"/>
<dbReference type="PATRIC" id="fig|883078.3.peg.2635"/>
<organism evidence="1 2">
    <name type="scientific">Afipia broomeae ATCC 49717</name>
    <dbReference type="NCBI Taxonomy" id="883078"/>
    <lineage>
        <taxon>Bacteria</taxon>
        <taxon>Pseudomonadati</taxon>
        <taxon>Pseudomonadota</taxon>
        <taxon>Alphaproteobacteria</taxon>
        <taxon>Hyphomicrobiales</taxon>
        <taxon>Nitrobacteraceae</taxon>
        <taxon>Afipia</taxon>
    </lineage>
</organism>
<comment type="caution">
    <text evidence="1">The sequence shown here is derived from an EMBL/GenBank/DDBJ whole genome shotgun (WGS) entry which is preliminary data.</text>
</comment>
<keyword evidence="2" id="KW-1185">Reference proteome</keyword>
<dbReference type="Proteomes" id="UP000001096">
    <property type="component" value="Unassembled WGS sequence"/>
</dbReference>
<evidence type="ECO:0000313" key="1">
    <source>
        <dbReference type="EMBL" id="EKS36140.1"/>
    </source>
</evidence>
<evidence type="ECO:0000313" key="2">
    <source>
        <dbReference type="Proteomes" id="UP000001096"/>
    </source>
</evidence>
<name>K8P948_9BRAD</name>
<gene>
    <name evidence="1" type="ORF">HMPREF9695_02558</name>
</gene>
<proteinExistence type="predicted"/>
<reference evidence="1 2" key="1">
    <citation type="submission" date="2012-04" db="EMBL/GenBank/DDBJ databases">
        <title>The Genome Sequence of Afipia broomeae ATCC 49717.</title>
        <authorList>
            <consortium name="The Broad Institute Genome Sequencing Platform"/>
            <person name="Earl A."/>
            <person name="Ward D."/>
            <person name="Feldgarden M."/>
            <person name="Gevers D."/>
            <person name="Huys G."/>
            <person name="Walker B."/>
            <person name="Young S.K."/>
            <person name="Zeng Q."/>
            <person name="Gargeya S."/>
            <person name="Fitzgerald M."/>
            <person name="Haas B."/>
            <person name="Abouelleil A."/>
            <person name="Alvarado L."/>
            <person name="Arachchi H.M."/>
            <person name="Berlin A."/>
            <person name="Chapman S.B."/>
            <person name="Goldberg J."/>
            <person name="Griggs A."/>
            <person name="Gujja S."/>
            <person name="Hansen M."/>
            <person name="Howarth C."/>
            <person name="Imamovic A."/>
            <person name="Larimer J."/>
            <person name="McCowen C."/>
            <person name="Montmayeur A."/>
            <person name="Murphy C."/>
            <person name="Neiman D."/>
            <person name="Pearson M."/>
            <person name="Priest M."/>
            <person name="Roberts A."/>
            <person name="Saif S."/>
            <person name="Shea T."/>
            <person name="Sisk P."/>
            <person name="Sykes S."/>
            <person name="Wortman J."/>
            <person name="Nusbaum C."/>
            <person name="Birren B."/>
        </authorList>
    </citation>
    <scope>NUCLEOTIDE SEQUENCE [LARGE SCALE GENOMIC DNA]</scope>
    <source>
        <strain evidence="1 2">ATCC 49717</strain>
    </source>
</reference>
<dbReference type="eggNOG" id="ENOG5031A87">
    <property type="taxonomic scope" value="Bacteria"/>
</dbReference>
<dbReference type="AlphaFoldDB" id="K8P948"/>
<dbReference type="EMBL" id="AGWX01000004">
    <property type="protein sequence ID" value="EKS36140.1"/>
    <property type="molecule type" value="Genomic_DNA"/>
</dbReference>